<proteinExistence type="inferred from homology"/>
<feature type="domain" description="RCK N-terminal" evidence="8">
    <location>
        <begin position="431"/>
        <end position="547"/>
    </location>
</feature>
<dbReference type="Gene3D" id="1.20.1530.20">
    <property type="match status" value="1"/>
</dbReference>
<reference evidence="10 11" key="1">
    <citation type="submission" date="2016-10" db="EMBL/GenBank/DDBJ databases">
        <authorList>
            <person name="Varghese N."/>
            <person name="Submissions S."/>
        </authorList>
    </citation>
    <scope>NUCLEOTIDE SEQUENCE [LARGE SCALE GENOMIC DNA]</scope>
    <source>
        <strain evidence="10 11">DSM 2260</strain>
    </source>
</reference>
<accession>A0A511HET4</accession>
<evidence type="ECO:0000256" key="2">
    <source>
        <dbReference type="ARBA" id="ARBA00005551"/>
    </source>
</evidence>
<gene>
    <name evidence="9" type="ORF">MVI01_38450</name>
    <name evidence="10" type="ORF">SAMN04488504_103568</name>
</gene>
<comment type="similarity">
    <text evidence="2">Belongs to the monovalent cation:proton antiporter 2 (CPA2) transporter (TC 2.A.37) family.</text>
</comment>
<comment type="caution">
    <text evidence="9">The sequence shown here is derived from an EMBL/GenBank/DDBJ whole genome shotgun (WGS) entry which is preliminary data.</text>
</comment>
<dbReference type="GO" id="GO:0006813">
    <property type="term" value="P:potassium ion transport"/>
    <property type="evidence" value="ECO:0007669"/>
    <property type="project" value="InterPro"/>
</dbReference>
<feature type="transmembrane region" description="Helical" evidence="7">
    <location>
        <begin position="148"/>
        <end position="171"/>
    </location>
</feature>
<evidence type="ECO:0000313" key="10">
    <source>
        <dbReference type="EMBL" id="SDD99297.1"/>
    </source>
</evidence>
<dbReference type="Pfam" id="PF00999">
    <property type="entry name" value="Na_H_Exchanger"/>
    <property type="match status" value="1"/>
</dbReference>
<dbReference type="EMBL" id="BJVY01000021">
    <property type="protein sequence ID" value="GEL72061.1"/>
    <property type="molecule type" value="Genomic_DNA"/>
</dbReference>
<dbReference type="InterPro" id="IPR038770">
    <property type="entry name" value="Na+/solute_symporter_sf"/>
</dbReference>
<keyword evidence="5 7" id="KW-1133">Transmembrane helix</keyword>
<feature type="transmembrane region" description="Helical" evidence="7">
    <location>
        <begin position="88"/>
        <end position="110"/>
    </location>
</feature>
<feature type="transmembrane region" description="Helical" evidence="7">
    <location>
        <begin position="375"/>
        <end position="394"/>
    </location>
</feature>
<dbReference type="InterPro" id="IPR036291">
    <property type="entry name" value="NAD(P)-bd_dom_sf"/>
</dbReference>
<evidence type="ECO:0000256" key="4">
    <source>
        <dbReference type="ARBA" id="ARBA00022692"/>
    </source>
</evidence>
<evidence type="ECO:0000256" key="7">
    <source>
        <dbReference type="SAM" id="Phobius"/>
    </source>
</evidence>
<dbReference type="RefSeq" id="WP_090489788.1">
    <property type="nucleotide sequence ID" value="NZ_BJVY01000021.1"/>
</dbReference>
<evidence type="ECO:0000313" key="9">
    <source>
        <dbReference type="EMBL" id="GEL72061.1"/>
    </source>
</evidence>
<dbReference type="PANTHER" id="PTHR42751:SF1">
    <property type="entry name" value="CATION_PROTON ANTIPORTER YBAL-RELATED"/>
    <property type="match status" value="1"/>
</dbReference>
<evidence type="ECO:0000313" key="12">
    <source>
        <dbReference type="Proteomes" id="UP000321224"/>
    </source>
</evidence>
<reference evidence="9 12" key="2">
    <citation type="submission" date="2019-07" db="EMBL/GenBank/DDBJ databases">
        <title>Whole genome shotgun sequence of Myxococcus virescens NBRC 100334.</title>
        <authorList>
            <person name="Hosoyama A."/>
            <person name="Uohara A."/>
            <person name="Ohji S."/>
            <person name="Ichikawa N."/>
        </authorList>
    </citation>
    <scope>NUCLEOTIDE SEQUENCE [LARGE SCALE GENOMIC DNA]</scope>
    <source>
        <strain evidence="9 12">NBRC 100334</strain>
    </source>
</reference>
<feature type="transmembrane region" description="Helical" evidence="7">
    <location>
        <begin position="348"/>
        <end position="368"/>
    </location>
</feature>
<feature type="transmembrane region" description="Helical" evidence="7">
    <location>
        <begin position="191"/>
        <end position="212"/>
    </location>
</feature>
<protein>
    <submittedName>
        <fullName evidence="9">Efflux pump/antiporter</fullName>
    </submittedName>
    <submittedName>
        <fullName evidence="10">Kef-type potassium/proton antiporter, CPA2 family</fullName>
    </submittedName>
</protein>
<evidence type="ECO:0000313" key="11">
    <source>
        <dbReference type="Proteomes" id="UP000198717"/>
    </source>
</evidence>
<feature type="transmembrane region" description="Helical" evidence="7">
    <location>
        <begin position="57"/>
        <end position="76"/>
    </location>
</feature>
<dbReference type="Proteomes" id="UP000321224">
    <property type="component" value="Unassembled WGS sequence"/>
</dbReference>
<sequence>MPHDTTLIATIAVGLGLAFVGGFVARWLKLPPLVGYLLAGVAVGPFTPGFVADGGLAGQLAEIGVILLMFGVGIHFSIKDLLAVRNIAVPGAVVQIAAATVMGTVVSHWWGWSLGAGLVFGLALSTASTVVLLRALEERGILDSVNGRIAVGWLIVEDLAMVLALVLLPALGNVLGSADTQTAATAAAGDSLIWTLALTLGKVCLFVALMVVAGTRLVPWLLTQVAKTGSRELFTLSVLAVSLGIAFGAAALFGVSFALGAFFAGVVVSESELSHRVAEDSLPLQDAFSVLFFVSVGMLFDPMVMVKQPFEVLAVLGIIVLGKSLAAFFIVLAFRYPVNTALTVSASLAQIGEFSFILVGLGVTLGLLPKEGQSLVLSGALLSITLNPLVFKTIDPLLAWLRRHPRFAARMDPEEDELSDLPIGMGDVQLREHAVLIGYGRVGGVIGQSLTEQKIPFVVVEQNREYVERLREEGVPAIYGDAAVPGILEHAHLDTASILIVATPDALQARAIVEQAKGVNPSLPAVVRTHGDEERDYLESLGVDRVVMGEHALARSMLDYVLERLSALKARPLLPAPADAVVP</sequence>
<feature type="transmembrane region" description="Helical" evidence="7">
    <location>
        <begin position="233"/>
        <end position="262"/>
    </location>
</feature>
<dbReference type="AlphaFoldDB" id="A0A511HET4"/>
<feature type="transmembrane region" description="Helical" evidence="7">
    <location>
        <begin position="33"/>
        <end position="51"/>
    </location>
</feature>
<feature type="transmembrane region" description="Helical" evidence="7">
    <location>
        <begin position="312"/>
        <end position="336"/>
    </location>
</feature>
<dbReference type="InterPro" id="IPR003148">
    <property type="entry name" value="RCK_N"/>
</dbReference>
<dbReference type="Gene3D" id="3.40.50.720">
    <property type="entry name" value="NAD(P)-binding Rossmann-like Domain"/>
    <property type="match status" value="1"/>
</dbReference>
<name>A0A511HET4_9BACT</name>
<dbReference type="InterPro" id="IPR006153">
    <property type="entry name" value="Cation/H_exchanger_TM"/>
</dbReference>
<feature type="transmembrane region" description="Helical" evidence="7">
    <location>
        <begin position="116"/>
        <end position="136"/>
    </location>
</feature>
<organism evidence="9 12">
    <name type="scientific">Myxococcus virescens</name>
    <dbReference type="NCBI Taxonomy" id="83456"/>
    <lineage>
        <taxon>Bacteria</taxon>
        <taxon>Pseudomonadati</taxon>
        <taxon>Myxococcota</taxon>
        <taxon>Myxococcia</taxon>
        <taxon>Myxococcales</taxon>
        <taxon>Cystobacterineae</taxon>
        <taxon>Myxococcaceae</taxon>
        <taxon>Myxococcus</taxon>
    </lineage>
</organism>
<dbReference type="SUPFAM" id="SSF51735">
    <property type="entry name" value="NAD(P)-binding Rossmann-fold domains"/>
    <property type="match status" value="1"/>
</dbReference>
<dbReference type="GO" id="GO:1902600">
    <property type="term" value="P:proton transmembrane transport"/>
    <property type="evidence" value="ECO:0007669"/>
    <property type="project" value="InterPro"/>
</dbReference>
<keyword evidence="4 7" id="KW-0812">Transmembrane</keyword>
<keyword evidence="11" id="KW-1185">Reference proteome</keyword>
<dbReference type="GO" id="GO:0015297">
    <property type="term" value="F:antiporter activity"/>
    <property type="evidence" value="ECO:0007669"/>
    <property type="project" value="InterPro"/>
</dbReference>
<keyword evidence="3" id="KW-0813">Transport</keyword>
<evidence type="ECO:0000256" key="1">
    <source>
        <dbReference type="ARBA" id="ARBA00004141"/>
    </source>
</evidence>
<evidence type="ECO:0000256" key="3">
    <source>
        <dbReference type="ARBA" id="ARBA00022448"/>
    </source>
</evidence>
<comment type="subcellular location">
    <subcellularLocation>
        <location evidence="1">Membrane</location>
        <topology evidence="1">Multi-pass membrane protein</topology>
    </subcellularLocation>
</comment>
<feature type="transmembrane region" description="Helical" evidence="7">
    <location>
        <begin position="6"/>
        <end position="28"/>
    </location>
</feature>
<evidence type="ECO:0000256" key="5">
    <source>
        <dbReference type="ARBA" id="ARBA00022989"/>
    </source>
</evidence>
<evidence type="ECO:0000256" key="6">
    <source>
        <dbReference type="ARBA" id="ARBA00023136"/>
    </source>
</evidence>
<dbReference type="GO" id="GO:0016020">
    <property type="term" value="C:membrane"/>
    <property type="evidence" value="ECO:0007669"/>
    <property type="project" value="UniProtKB-SubCell"/>
</dbReference>
<keyword evidence="6 7" id="KW-0472">Membrane</keyword>
<dbReference type="PROSITE" id="PS51201">
    <property type="entry name" value="RCK_N"/>
    <property type="match status" value="1"/>
</dbReference>
<dbReference type="NCBIfam" id="NF007950">
    <property type="entry name" value="PRK10669.1"/>
    <property type="match status" value="1"/>
</dbReference>
<dbReference type="Proteomes" id="UP000198717">
    <property type="component" value="Unassembled WGS sequence"/>
</dbReference>
<dbReference type="Pfam" id="PF02254">
    <property type="entry name" value="TrkA_N"/>
    <property type="match status" value="1"/>
</dbReference>
<dbReference type="EMBL" id="FNAJ01000003">
    <property type="protein sequence ID" value="SDD99297.1"/>
    <property type="molecule type" value="Genomic_DNA"/>
</dbReference>
<dbReference type="PANTHER" id="PTHR42751">
    <property type="entry name" value="SODIUM/HYDROGEN EXCHANGER FAMILY/TRKA DOMAIN PROTEIN"/>
    <property type="match status" value="1"/>
</dbReference>
<evidence type="ECO:0000259" key="8">
    <source>
        <dbReference type="PROSITE" id="PS51201"/>
    </source>
</evidence>